<accession>A0A8S5N8X6</accession>
<dbReference type="Pfam" id="PF10926">
    <property type="entry name" value="DUF2800"/>
    <property type="match status" value="1"/>
</dbReference>
<feature type="compositionally biased region" description="Polar residues" evidence="1">
    <location>
        <begin position="373"/>
        <end position="385"/>
    </location>
</feature>
<feature type="region of interest" description="Disordered" evidence="1">
    <location>
        <begin position="360"/>
        <end position="385"/>
    </location>
</feature>
<dbReference type="EMBL" id="BK015098">
    <property type="protein sequence ID" value="DAD90908.1"/>
    <property type="molecule type" value="Genomic_DNA"/>
</dbReference>
<sequence length="385" mass="43050">MPTQHALLSASSAHRWLHCTGSPLLEKEFPDTTSVYAQEGTLAHELCELKLKKYTTVMPKGAYTRAHNKITKSELWQNEMESTSETYLEYVKGIMLACEIAPAVLIEKRVDFSCYVPEGFGTADCLILAGDTLHVIDYKHGKGVVVDADHNPQMLLYALGAMDELSLLYRFNTVHMVIVQPRVNNISEFTMTADELREWGESVVKPKAEAAISGKGEFEAGDWCRFCRAKQQCKTRYESNDSLYPELSERHDPRLITLDELGEYLKRGRDMAAWLEDMKEYALSESLAGAEVPGWKAVEGRGSRAFTDTDEAVDTLIKNGIDESVLYERRVLTLAQMEKAVGKKAFGEIVGNLVVKNPGKPTLVEESDKRPKITNQPTAADVFNS</sequence>
<reference evidence="2" key="1">
    <citation type="journal article" date="2021" name="Proc. Natl. Acad. Sci. U.S.A.">
        <title>A Catalog of Tens of Thousands of Viruses from Human Metagenomes Reveals Hidden Associations with Chronic Diseases.</title>
        <authorList>
            <person name="Tisza M.J."/>
            <person name="Buck C.B."/>
        </authorList>
    </citation>
    <scope>NUCLEOTIDE SEQUENCE</scope>
    <source>
        <strain evidence="2">CtkBO7</strain>
    </source>
</reference>
<organism evidence="2">
    <name type="scientific">Siphoviridae sp. ctkBO7</name>
    <dbReference type="NCBI Taxonomy" id="2826441"/>
    <lineage>
        <taxon>Viruses</taxon>
        <taxon>Duplodnaviria</taxon>
        <taxon>Heunggongvirae</taxon>
        <taxon>Uroviricota</taxon>
        <taxon>Caudoviricetes</taxon>
    </lineage>
</organism>
<protein>
    <recommendedName>
        <fullName evidence="3">DUF2800 domain-containing protein</fullName>
    </recommendedName>
</protein>
<proteinExistence type="predicted"/>
<dbReference type="InterPro" id="IPR021229">
    <property type="entry name" value="DUF2800"/>
</dbReference>
<evidence type="ECO:0000256" key="1">
    <source>
        <dbReference type="SAM" id="MobiDB-lite"/>
    </source>
</evidence>
<dbReference type="InterPro" id="IPR011604">
    <property type="entry name" value="PDDEXK-like_dom_sf"/>
</dbReference>
<evidence type="ECO:0000313" key="2">
    <source>
        <dbReference type="EMBL" id="DAD90908.1"/>
    </source>
</evidence>
<name>A0A8S5N8X6_9CAUD</name>
<evidence type="ECO:0008006" key="3">
    <source>
        <dbReference type="Google" id="ProtNLM"/>
    </source>
</evidence>
<dbReference type="Gene3D" id="3.90.320.10">
    <property type="match status" value="1"/>
</dbReference>